<feature type="domain" description="SHSP" evidence="3">
    <location>
        <begin position="21"/>
        <end position="134"/>
    </location>
</feature>
<dbReference type="OrthoDB" id="9811615at2"/>
<comment type="similarity">
    <text evidence="1 2">Belongs to the small heat shock protein (HSP20) family.</text>
</comment>
<name>I4EMN2_9BACT</name>
<protein>
    <recommendedName>
        <fullName evidence="3">SHSP domain-containing protein</fullName>
    </recommendedName>
</protein>
<proteinExistence type="inferred from homology"/>
<dbReference type="EMBL" id="CAGS01000581">
    <property type="protein sequence ID" value="CCF85945.1"/>
    <property type="molecule type" value="Genomic_DNA"/>
</dbReference>
<dbReference type="InterPro" id="IPR008978">
    <property type="entry name" value="HSP20-like_chaperone"/>
</dbReference>
<dbReference type="PROSITE" id="PS01031">
    <property type="entry name" value="SHSP"/>
    <property type="match status" value="1"/>
</dbReference>
<reference evidence="4 5" key="1">
    <citation type="journal article" date="2012" name="ISME J.">
        <title>Nitrification expanded: discovery, physiology and genomics of a nitrite-oxidizing bacterium from the phylum Chloroflexi.</title>
        <authorList>
            <person name="Sorokin D.Y."/>
            <person name="Lucker S."/>
            <person name="Vejmelkova D."/>
            <person name="Kostrikina N.A."/>
            <person name="Kleerebezem R."/>
            <person name="Rijpstra W.I."/>
            <person name="Damste J.S."/>
            <person name="Le Paslier D."/>
            <person name="Muyzer G."/>
            <person name="Wagner M."/>
            <person name="van Loosdrecht M.C."/>
            <person name="Daims H."/>
        </authorList>
    </citation>
    <scope>NUCLEOTIDE SEQUENCE [LARGE SCALE GENOMIC DNA]</scope>
    <source>
        <strain evidence="5">none</strain>
    </source>
</reference>
<dbReference type="CDD" id="cd06464">
    <property type="entry name" value="ACD_sHsps-like"/>
    <property type="match status" value="1"/>
</dbReference>
<dbReference type="InterPro" id="IPR002068">
    <property type="entry name" value="A-crystallin/Hsp20_dom"/>
</dbReference>
<accession>I4EMN2</accession>
<dbReference type="Proteomes" id="UP000004221">
    <property type="component" value="Unassembled WGS sequence"/>
</dbReference>
<dbReference type="PANTHER" id="PTHR11527">
    <property type="entry name" value="HEAT-SHOCK PROTEIN 20 FAMILY MEMBER"/>
    <property type="match status" value="1"/>
</dbReference>
<comment type="caution">
    <text evidence="4">The sequence shown here is derived from an EMBL/GenBank/DDBJ whole genome shotgun (WGS) entry which is preliminary data.</text>
</comment>
<evidence type="ECO:0000256" key="2">
    <source>
        <dbReference type="RuleBase" id="RU003616"/>
    </source>
</evidence>
<keyword evidence="5" id="KW-1185">Reference proteome</keyword>
<dbReference type="SUPFAM" id="SSF49764">
    <property type="entry name" value="HSP20-like chaperones"/>
    <property type="match status" value="1"/>
</dbReference>
<dbReference type="Pfam" id="PF00011">
    <property type="entry name" value="HSP20"/>
    <property type="match status" value="1"/>
</dbReference>
<gene>
    <name evidence="4" type="ORF">NITHO_6210003</name>
</gene>
<dbReference type="AlphaFoldDB" id="I4EMN2"/>
<dbReference type="RefSeq" id="WP_008481299.1">
    <property type="nucleotide sequence ID" value="NZ_CAGS01000581.1"/>
</dbReference>
<dbReference type="InterPro" id="IPR031107">
    <property type="entry name" value="Small_HSP"/>
</dbReference>
<evidence type="ECO:0000313" key="5">
    <source>
        <dbReference type="Proteomes" id="UP000004221"/>
    </source>
</evidence>
<evidence type="ECO:0000259" key="3">
    <source>
        <dbReference type="PROSITE" id="PS01031"/>
    </source>
</evidence>
<dbReference type="Gene3D" id="2.60.40.790">
    <property type="match status" value="1"/>
</dbReference>
<evidence type="ECO:0000256" key="1">
    <source>
        <dbReference type="PROSITE-ProRule" id="PRU00285"/>
    </source>
</evidence>
<evidence type="ECO:0000313" key="4">
    <source>
        <dbReference type="EMBL" id="CCF85945.1"/>
    </source>
</evidence>
<sequence>MSIREEPFEGWMLPGTRPFGMFRASLRFAIDVQEKDNEYIVYAALPGVSPQQVNIQAQGNTLWLTGDIPEEQPKESGEWLLRERPAGHFERMLTFPANVSTDQARAEFRHGMLVIELPKGRAGREIPIRQIQPRETARRQAGLAQGA</sequence>
<organism evidence="4 5">
    <name type="scientific">Nitrolancea hollandica Lb</name>
    <dbReference type="NCBI Taxonomy" id="1129897"/>
    <lineage>
        <taxon>Bacteria</taxon>
        <taxon>Pseudomonadati</taxon>
        <taxon>Thermomicrobiota</taxon>
        <taxon>Thermomicrobia</taxon>
        <taxon>Sphaerobacterales</taxon>
        <taxon>Sphaerobacterineae</taxon>
        <taxon>Sphaerobacteraceae</taxon>
        <taxon>Nitrolancea</taxon>
    </lineage>
</organism>